<protein>
    <recommendedName>
        <fullName evidence="3">Endonuclease/exonuclease/phosphatase domain-containing protein</fullName>
    </recommendedName>
</protein>
<sequence length="174" mass="20121">MVVVVVQSMCRTVSPTHYYHLYLGGYYRPPEYKLQDFLFALDHDLVNCKKVDTFILGDFNVNMCEQNNECTMYNVIYRSTGFKILNALPIRINNTIDHVMTNTTQKNTIKCNIENTLILTTIYHSSYGEKPQNNQECIVINYIKVANLLKTKLGNLTVENKDTDPNKHLEYILG</sequence>
<evidence type="ECO:0008006" key="3">
    <source>
        <dbReference type="Google" id="ProtNLM"/>
    </source>
</evidence>
<evidence type="ECO:0000313" key="1">
    <source>
        <dbReference type="EMBL" id="KAJ8896372.1"/>
    </source>
</evidence>
<dbReference type="SUPFAM" id="SSF56219">
    <property type="entry name" value="DNase I-like"/>
    <property type="match status" value="1"/>
</dbReference>
<dbReference type="Gene3D" id="3.60.10.10">
    <property type="entry name" value="Endonuclease/exonuclease/phosphatase"/>
    <property type="match status" value="1"/>
</dbReference>
<dbReference type="InterPro" id="IPR036691">
    <property type="entry name" value="Endo/exonu/phosph_ase_sf"/>
</dbReference>
<gene>
    <name evidence="1" type="ORF">PR048_001716</name>
</gene>
<reference evidence="1 2" key="1">
    <citation type="submission" date="2023-02" db="EMBL/GenBank/DDBJ databases">
        <title>LHISI_Scaffold_Assembly.</title>
        <authorList>
            <person name="Stuart O.P."/>
            <person name="Cleave R."/>
            <person name="Magrath M.J.L."/>
            <person name="Mikheyev A.S."/>
        </authorList>
    </citation>
    <scope>NUCLEOTIDE SEQUENCE [LARGE SCALE GENOMIC DNA]</scope>
    <source>
        <strain evidence="1">Daus_M_001</strain>
        <tissue evidence="1">Leg muscle</tissue>
    </source>
</reference>
<evidence type="ECO:0000313" key="2">
    <source>
        <dbReference type="Proteomes" id="UP001159363"/>
    </source>
</evidence>
<dbReference type="EMBL" id="JARBHB010000001">
    <property type="protein sequence ID" value="KAJ8896372.1"/>
    <property type="molecule type" value="Genomic_DNA"/>
</dbReference>
<name>A0ABQ9II35_9NEOP</name>
<proteinExistence type="predicted"/>
<organism evidence="1 2">
    <name type="scientific">Dryococelus australis</name>
    <dbReference type="NCBI Taxonomy" id="614101"/>
    <lineage>
        <taxon>Eukaryota</taxon>
        <taxon>Metazoa</taxon>
        <taxon>Ecdysozoa</taxon>
        <taxon>Arthropoda</taxon>
        <taxon>Hexapoda</taxon>
        <taxon>Insecta</taxon>
        <taxon>Pterygota</taxon>
        <taxon>Neoptera</taxon>
        <taxon>Polyneoptera</taxon>
        <taxon>Phasmatodea</taxon>
        <taxon>Verophasmatodea</taxon>
        <taxon>Anareolatae</taxon>
        <taxon>Phasmatidae</taxon>
        <taxon>Eurycanthinae</taxon>
        <taxon>Dryococelus</taxon>
    </lineage>
</organism>
<keyword evidence="2" id="KW-1185">Reference proteome</keyword>
<accession>A0ABQ9II35</accession>
<comment type="caution">
    <text evidence="1">The sequence shown here is derived from an EMBL/GenBank/DDBJ whole genome shotgun (WGS) entry which is preliminary data.</text>
</comment>
<dbReference type="Proteomes" id="UP001159363">
    <property type="component" value="Chromosome 1"/>
</dbReference>